<dbReference type="GO" id="GO:0006302">
    <property type="term" value="P:double-strand break repair"/>
    <property type="evidence" value="ECO:0007669"/>
    <property type="project" value="UniProtKB-ARBA"/>
</dbReference>
<evidence type="ECO:0000256" key="7">
    <source>
        <dbReference type="ARBA" id="ARBA00071993"/>
    </source>
</evidence>
<dbReference type="GO" id="GO:0003697">
    <property type="term" value="F:single-stranded DNA binding"/>
    <property type="evidence" value="ECO:0007669"/>
    <property type="project" value="TreeGrafter"/>
</dbReference>
<comment type="caution">
    <text evidence="10">The sequence shown here is derived from an EMBL/GenBank/DDBJ whole genome shotgun (WGS) entry which is preliminary data.</text>
</comment>
<accession>A0AAV0AM36</accession>
<dbReference type="Gene3D" id="3.40.50.10130">
    <property type="match status" value="1"/>
</dbReference>
<dbReference type="GO" id="GO:0006289">
    <property type="term" value="P:nucleotide-excision repair"/>
    <property type="evidence" value="ECO:0007669"/>
    <property type="project" value="UniProtKB-ARBA"/>
</dbReference>
<dbReference type="GO" id="GO:0003684">
    <property type="term" value="F:damaged DNA binding"/>
    <property type="evidence" value="ECO:0007669"/>
    <property type="project" value="InterPro"/>
</dbReference>
<keyword evidence="10" id="KW-0540">Nuclease</keyword>
<dbReference type="PANTHER" id="PTHR12749">
    <property type="entry name" value="EXCISION REPAIR CROSS-COMPLEMENTING 1 ERCC1"/>
    <property type="match status" value="1"/>
</dbReference>
<dbReference type="GO" id="GO:0070522">
    <property type="term" value="C:ERCC4-ERCC1 complex"/>
    <property type="evidence" value="ECO:0007669"/>
    <property type="project" value="TreeGrafter"/>
</dbReference>
<keyword evidence="4" id="KW-0238">DNA-binding</keyword>
<keyword evidence="10" id="KW-0255">Endonuclease</keyword>
<name>A0AAV0AM36_PHAPC</name>
<evidence type="ECO:0000313" key="10">
    <source>
        <dbReference type="EMBL" id="CAH7669846.1"/>
    </source>
</evidence>
<dbReference type="InterPro" id="IPR047260">
    <property type="entry name" value="ERCC1-like_central_dom"/>
</dbReference>
<keyword evidence="3" id="KW-0227">DNA damage</keyword>
<evidence type="ECO:0000256" key="5">
    <source>
        <dbReference type="ARBA" id="ARBA00023204"/>
    </source>
</evidence>
<dbReference type="CDD" id="cd22325">
    <property type="entry name" value="ERCC1_C-like"/>
    <property type="match status" value="1"/>
</dbReference>
<keyword evidence="11" id="KW-1185">Reference proteome</keyword>
<evidence type="ECO:0000313" key="11">
    <source>
        <dbReference type="Proteomes" id="UP001153365"/>
    </source>
</evidence>
<gene>
    <name evidence="10" type="ORF">PPACK8108_LOCUS4501</name>
</gene>
<dbReference type="Pfam" id="PF14520">
    <property type="entry name" value="HHH_5"/>
    <property type="match status" value="1"/>
</dbReference>
<evidence type="ECO:0000259" key="9">
    <source>
        <dbReference type="Pfam" id="PF03834"/>
    </source>
</evidence>
<keyword evidence="5" id="KW-0234">DNA repair</keyword>
<evidence type="ECO:0000256" key="3">
    <source>
        <dbReference type="ARBA" id="ARBA00022763"/>
    </source>
</evidence>
<keyword evidence="6" id="KW-0539">Nucleus</keyword>
<dbReference type="GO" id="GO:0000110">
    <property type="term" value="C:nucleotide-excision repair factor 1 complex"/>
    <property type="evidence" value="ECO:0007669"/>
    <property type="project" value="TreeGrafter"/>
</dbReference>
<dbReference type="SUPFAM" id="SSF52980">
    <property type="entry name" value="Restriction endonuclease-like"/>
    <property type="match status" value="1"/>
</dbReference>
<proteinExistence type="inferred from homology"/>
<evidence type="ECO:0000256" key="1">
    <source>
        <dbReference type="ARBA" id="ARBA00004123"/>
    </source>
</evidence>
<evidence type="ECO:0000256" key="2">
    <source>
        <dbReference type="ARBA" id="ARBA00008283"/>
    </source>
</evidence>
<dbReference type="Gene3D" id="1.10.150.20">
    <property type="entry name" value="5' to 3' exonuclease, C-terminal subdomain"/>
    <property type="match status" value="1"/>
</dbReference>
<feature type="region of interest" description="Disordered" evidence="8">
    <location>
        <begin position="1"/>
        <end position="27"/>
    </location>
</feature>
<keyword evidence="10" id="KW-0378">Hydrolase</keyword>
<dbReference type="SUPFAM" id="SSF47781">
    <property type="entry name" value="RuvA domain 2-like"/>
    <property type="match status" value="1"/>
</dbReference>
<dbReference type="InterPro" id="IPR011335">
    <property type="entry name" value="Restrct_endonuc-II-like"/>
</dbReference>
<evidence type="ECO:0000256" key="8">
    <source>
        <dbReference type="SAM" id="MobiDB-lite"/>
    </source>
</evidence>
<dbReference type="InterPro" id="IPR004579">
    <property type="entry name" value="ERCC1/RAD10/SWI10"/>
</dbReference>
<reference evidence="10" key="1">
    <citation type="submission" date="2022-06" db="EMBL/GenBank/DDBJ databases">
        <authorList>
            <consortium name="SYNGENTA / RWTH Aachen University"/>
        </authorList>
    </citation>
    <scope>NUCLEOTIDE SEQUENCE</scope>
</reference>
<comment type="subcellular location">
    <subcellularLocation>
        <location evidence="1">Nucleus</location>
    </subcellularLocation>
</comment>
<dbReference type="GO" id="GO:0006312">
    <property type="term" value="P:mitotic recombination"/>
    <property type="evidence" value="ECO:0007669"/>
    <property type="project" value="TreeGrafter"/>
</dbReference>
<dbReference type="GO" id="GO:0070914">
    <property type="term" value="P:UV-damage excision repair"/>
    <property type="evidence" value="ECO:0007669"/>
    <property type="project" value="TreeGrafter"/>
</dbReference>
<evidence type="ECO:0000256" key="6">
    <source>
        <dbReference type="ARBA" id="ARBA00023242"/>
    </source>
</evidence>
<feature type="domain" description="ERCC1-like central" evidence="9">
    <location>
        <begin position="29"/>
        <end position="142"/>
    </location>
</feature>
<organism evidence="10 11">
    <name type="scientific">Phakopsora pachyrhizi</name>
    <name type="common">Asian soybean rust disease fungus</name>
    <dbReference type="NCBI Taxonomy" id="170000"/>
    <lineage>
        <taxon>Eukaryota</taxon>
        <taxon>Fungi</taxon>
        <taxon>Dikarya</taxon>
        <taxon>Basidiomycota</taxon>
        <taxon>Pucciniomycotina</taxon>
        <taxon>Pucciniomycetes</taxon>
        <taxon>Pucciniales</taxon>
        <taxon>Phakopsoraceae</taxon>
        <taxon>Phakopsora</taxon>
    </lineage>
</organism>
<sequence length="291" mass="32373">MSSSTKSISRDDSSKSGRRDAGSSSSSAMIVNKCQKGNPILSSIQSVPWQFGETLADYQFGQTSCCLFLSLKYHKLHPEYLHQRIKRLGAGYCDLRVLLVLCDVDDHESSIREITKICVVNRLTLVVGWSNLEISRYLQLYKTFEQNKSSTSLIKPKVENDYLSQLNNVLTSVRGINRTDVLTLASNFGSFKQIVEAHPSQFSLCPGLGEKKVKRLADALHSDFLSGQKSSTSNQKTNSLIVTSSFESQAPKEQAQNVDGGSNDVEVDVDKLEVFDFDQSEIKDLETLTEI</sequence>
<dbReference type="FunFam" id="3.40.50.10130:FF:000001">
    <property type="entry name" value="DNA excision repair protein ERCC-1"/>
    <property type="match status" value="1"/>
</dbReference>
<dbReference type="NCBIfam" id="TIGR00597">
    <property type="entry name" value="rad10"/>
    <property type="match status" value="1"/>
</dbReference>
<comment type="similarity">
    <text evidence="2">Belongs to the ERCC1/RAD10/SWI10 family.</text>
</comment>
<dbReference type="InterPro" id="IPR010994">
    <property type="entry name" value="RuvA_2-like"/>
</dbReference>
<dbReference type="Pfam" id="PF03834">
    <property type="entry name" value="Rad10"/>
    <property type="match status" value="1"/>
</dbReference>
<evidence type="ECO:0000256" key="4">
    <source>
        <dbReference type="ARBA" id="ARBA00023125"/>
    </source>
</evidence>
<dbReference type="Proteomes" id="UP001153365">
    <property type="component" value="Unassembled WGS sequence"/>
</dbReference>
<dbReference type="PANTHER" id="PTHR12749:SF0">
    <property type="entry name" value="DNA EXCISION REPAIR PROTEIN ERCC-1"/>
    <property type="match status" value="1"/>
</dbReference>
<dbReference type="FunFam" id="1.10.150.20:FF:000017">
    <property type="entry name" value="DNA excision repair protein ERCC-1"/>
    <property type="match status" value="1"/>
</dbReference>
<dbReference type="AlphaFoldDB" id="A0AAV0AM36"/>
<protein>
    <recommendedName>
        <fullName evidence="7">DNA excision repair protein ERCC-1</fullName>
    </recommendedName>
</protein>
<feature type="compositionally biased region" description="Basic and acidic residues" evidence="8">
    <location>
        <begin position="8"/>
        <end position="21"/>
    </location>
</feature>
<dbReference type="GO" id="GO:0004519">
    <property type="term" value="F:endonuclease activity"/>
    <property type="evidence" value="ECO:0007669"/>
    <property type="project" value="UniProtKB-KW"/>
</dbReference>
<dbReference type="EMBL" id="CALTRL010000824">
    <property type="protein sequence ID" value="CAH7669846.1"/>
    <property type="molecule type" value="Genomic_DNA"/>
</dbReference>